<evidence type="ECO:0000313" key="4">
    <source>
        <dbReference type="EMBL" id="GAA4421778.1"/>
    </source>
</evidence>
<evidence type="ECO:0000256" key="2">
    <source>
        <dbReference type="SAM" id="Phobius"/>
    </source>
</evidence>
<evidence type="ECO:0000256" key="1">
    <source>
        <dbReference type="SAM" id="MobiDB-lite"/>
    </source>
</evidence>
<keyword evidence="2" id="KW-0812">Transmembrane</keyword>
<dbReference type="Pfam" id="PF10756">
    <property type="entry name" value="bPH_6"/>
    <property type="match status" value="1"/>
</dbReference>
<reference evidence="5" key="1">
    <citation type="journal article" date="2019" name="Int. J. Syst. Evol. Microbiol.">
        <title>The Global Catalogue of Microorganisms (GCM) 10K type strain sequencing project: providing services to taxonomists for standard genome sequencing and annotation.</title>
        <authorList>
            <consortium name="The Broad Institute Genomics Platform"/>
            <consortium name="The Broad Institute Genome Sequencing Center for Infectious Disease"/>
            <person name="Wu L."/>
            <person name="Ma J."/>
        </authorList>
    </citation>
    <scope>NUCLEOTIDE SEQUENCE [LARGE SCALE GENOMIC DNA]</scope>
    <source>
        <strain evidence="5">JCM 17810</strain>
    </source>
</reference>
<gene>
    <name evidence="4" type="ORF">GCM10023169_15120</name>
</gene>
<evidence type="ECO:0000259" key="3">
    <source>
        <dbReference type="Pfam" id="PF10756"/>
    </source>
</evidence>
<keyword evidence="5" id="KW-1185">Reference proteome</keyword>
<feature type="transmembrane region" description="Helical" evidence="2">
    <location>
        <begin position="176"/>
        <end position="193"/>
    </location>
</feature>
<dbReference type="InterPro" id="IPR019692">
    <property type="entry name" value="CFP-6_PH"/>
</dbReference>
<feature type="region of interest" description="Disordered" evidence="1">
    <location>
        <begin position="114"/>
        <end position="142"/>
    </location>
</feature>
<feature type="domain" description="Low molecular weight protein antigen 6 PH" evidence="3">
    <location>
        <begin position="60"/>
        <end position="138"/>
    </location>
</feature>
<evidence type="ECO:0000313" key="5">
    <source>
        <dbReference type="Proteomes" id="UP001500622"/>
    </source>
</evidence>
<name>A0ABP8L519_9MICO</name>
<keyword evidence="2" id="KW-1133">Transmembrane helix</keyword>
<organism evidence="4 5">
    <name type="scientific">Georgenia halophila</name>
    <dbReference type="NCBI Taxonomy" id="620889"/>
    <lineage>
        <taxon>Bacteria</taxon>
        <taxon>Bacillati</taxon>
        <taxon>Actinomycetota</taxon>
        <taxon>Actinomycetes</taxon>
        <taxon>Micrococcales</taxon>
        <taxon>Bogoriellaceae</taxon>
        <taxon>Georgenia</taxon>
    </lineage>
</organism>
<feature type="transmembrane region" description="Helical" evidence="2">
    <location>
        <begin position="12"/>
        <end position="33"/>
    </location>
</feature>
<dbReference type="Proteomes" id="UP001500622">
    <property type="component" value="Unassembled WGS sequence"/>
</dbReference>
<dbReference type="RefSeq" id="WP_345215646.1">
    <property type="nucleotide sequence ID" value="NZ_BAABGN010000006.1"/>
</dbReference>
<proteinExistence type="predicted"/>
<accession>A0ABP8L519</accession>
<keyword evidence="2" id="KW-0472">Membrane</keyword>
<feature type="transmembrane region" description="Helical" evidence="2">
    <location>
        <begin position="39"/>
        <end position="58"/>
    </location>
</feature>
<protein>
    <recommendedName>
        <fullName evidence="3">Low molecular weight protein antigen 6 PH domain-containing protein</fullName>
    </recommendedName>
</protein>
<dbReference type="EMBL" id="BAABGN010000006">
    <property type="protein sequence ID" value="GAA4421778.1"/>
    <property type="molecule type" value="Genomic_DNA"/>
</dbReference>
<comment type="caution">
    <text evidence="4">The sequence shown here is derived from an EMBL/GenBank/DDBJ whole genome shotgun (WGS) entry which is preliminary data.</text>
</comment>
<feature type="compositionally biased region" description="Polar residues" evidence="1">
    <location>
        <begin position="117"/>
        <end position="128"/>
    </location>
</feature>
<sequence length="194" mass="20706">MRSTITVRAGSSKALAVVSWVACAVVLVTMGMNGGLAELAAYGGVPLAAAALAWAVFWQPHVRVDDEGVTLANVWRTVRVPWSALESVDTRWGLRLHTKRKRYSSWAVPARSRYRKSGNQDQQPSSSLLELPDGAERTVSADSEQIGRVIETRLLAGAGSGPDPEQVRATLNTRSVAVVLAAVALAVLTVTLFG</sequence>